<dbReference type="RefSeq" id="WP_014435628.1">
    <property type="nucleotide sequence ID" value="NC_017080.1"/>
</dbReference>
<evidence type="ECO:0000313" key="1">
    <source>
        <dbReference type="EMBL" id="BAM02408.1"/>
    </source>
</evidence>
<dbReference type="HOGENOM" id="CLU_784934_0_0_0"/>
<protein>
    <submittedName>
        <fullName evidence="1">Uncharacterized protein</fullName>
    </submittedName>
</protein>
<sequence>MILHLLGPGSQAVHAAEAADCVAAAASEPAAVPLPAALAGDPEPAQHHAMTLGSAAAAAARAAGLATRHACRPPGGPGVGGRIPLACRAALRRALREAAAGARSVIAWDAASLAAAAAFLPTVPRVLRLSDVPPPDTLAWLVSRMEAAGFDVAAASQSLASLLVAGGLPAGRVRHHPARLDARRADAAATGHAGDGLALSVAGGAGVDARPLVLAAALAQEAGGRRVTLRLSPAADRLAEALDVAAAAETSAGGGPRVVQDPRMERPWLAFGAGETLLLPVGGPAHAARWAALAGGSRVFAQPAADAGLDPAETGRDGDYVARHPLPRDLAAAMVRAGAPAGERGSETETSRA</sequence>
<dbReference type="Proteomes" id="UP000007881">
    <property type="component" value="Chromosome"/>
</dbReference>
<dbReference type="STRING" id="1142394.PSMK_02490"/>
<keyword evidence="2" id="KW-1185">Reference proteome</keyword>
<dbReference type="EMBL" id="AP012338">
    <property type="protein sequence ID" value="BAM02408.1"/>
    <property type="molecule type" value="Genomic_DNA"/>
</dbReference>
<gene>
    <name evidence="1" type="ordered locus">PSMK_02490</name>
</gene>
<name>I0IAX0_PHYMF</name>
<dbReference type="AlphaFoldDB" id="I0IAX0"/>
<proteinExistence type="predicted"/>
<accession>I0IAX0</accession>
<evidence type="ECO:0000313" key="2">
    <source>
        <dbReference type="Proteomes" id="UP000007881"/>
    </source>
</evidence>
<reference evidence="1 2" key="1">
    <citation type="submission" date="2012-02" db="EMBL/GenBank/DDBJ databases">
        <title>Complete genome sequence of Phycisphaera mikurensis NBRC 102666.</title>
        <authorList>
            <person name="Ankai A."/>
            <person name="Hosoyama A."/>
            <person name="Terui Y."/>
            <person name="Sekine M."/>
            <person name="Fukai R."/>
            <person name="Kato Y."/>
            <person name="Nakamura S."/>
            <person name="Yamada-Narita S."/>
            <person name="Kawakoshi A."/>
            <person name="Fukunaga Y."/>
            <person name="Yamazaki S."/>
            <person name="Fujita N."/>
        </authorList>
    </citation>
    <scope>NUCLEOTIDE SEQUENCE [LARGE SCALE GENOMIC DNA]</scope>
    <source>
        <strain evidence="2">NBRC 102666 / KCTC 22515 / FYK2301M01</strain>
    </source>
</reference>
<dbReference type="KEGG" id="phm:PSMK_02490"/>
<organism evidence="1 2">
    <name type="scientific">Phycisphaera mikurensis (strain NBRC 102666 / KCTC 22515 / FYK2301M01)</name>
    <dbReference type="NCBI Taxonomy" id="1142394"/>
    <lineage>
        <taxon>Bacteria</taxon>
        <taxon>Pseudomonadati</taxon>
        <taxon>Planctomycetota</taxon>
        <taxon>Phycisphaerae</taxon>
        <taxon>Phycisphaerales</taxon>
        <taxon>Phycisphaeraceae</taxon>
        <taxon>Phycisphaera</taxon>
    </lineage>
</organism>